<dbReference type="PANTHER" id="PTHR15907">
    <property type="entry name" value="DUF614 FAMILY PROTEIN-RELATED"/>
    <property type="match status" value="1"/>
</dbReference>
<dbReference type="Proteomes" id="UP000265120">
    <property type="component" value="Chromosome 2"/>
</dbReference>
<accession>A0A3P8WQ56</accession>
<reference evidence="2" key="3">
    <citation type="submission" date="2025-09" db="UniProtKB">
        <authorList>
            <consortium name="Ensembl"/>
        </authorList>
    </citation>
    <scope>IDENTIFICATION</scope>
</reference>
<protein>
    <submittedName>
        <fullName evidence="2">Uncharacterized protein</fullName>
    </submittedName>
</protein>
<proteinExistence type="inferred from homology"/>
<evidence type="ECO:0000256" key="1">
    <source>
        <dbReference type="ARBA" id="ARBA00009024"/>
    </source>
</evidence>
<evidence type="ECO:0000313" key="3">
    <source>
        <dbReference type="Proteomes" id="UP000265120"/>
    </source>
</evidence>
<dbReference type="InParanoid" id="A0A3P8WQ56"/>
<evidence type="ECO:0000313" key="2">
    <source>
        <dbReference type="Ensembl" id="ENSCSEP00000027616.1"/>
    </source>
</evidence>
<dbReference type="STRING" id="244447.ENSCSEP00000027616"/>
<comment type="similarity">
    <text evidence="1">Belongs to the cornifelin family.</text>
</comment>
<reference evidence="2" key="2">
    <citation type="submission" date="2025-08" db="UniProtKB">
        <authorList>
            <consortium name="Ensembl"/>
        </authorList>
    </citation>
    <scope>IDENTIFICATION</scope>
</reference>
<name>A0A3P8WQ56_CYNSE</name>
<dbReference type="InterPro" id="IPR006461">
    <property type="entry name" value="PLAC_motif_containing"/>
</dbReference>
<dbReference type="GeneTree" id="ENSGT00940000163701"/>
<sequence length="189" mass="20589">MSNTITKMAKESTSWSTGLCDCAYDLTHCCYGCWCCCCLACNVSKKFDNDCCLPMCDICIPAVLAAFSIPLIAPPAGLSLRVAIRQRYGIKGHLRDDIATSCLCMWCSWCQMDRELKIQEGKKTEVVNWTPVAVNVVSQSPPRESQLGPSAVETTTLVVNAQPAAVTNHPVHEPPAGLYPQTAIVLAKY</sequence>
<reference evidence="2 3" key="1">
    <citation type="journal article" date="2014" name="Nat. Genet.">
        <title>Whole-genome sequence of a flatfish provides insights into ZW sex chromosome evolution and adaptation to a benthic lifestyle.</title>
        <authorList>
            <person name="Chen S."/>
            <person name="Zhang G."/>
            <person name="Shao C."/>
            <person name="Huang Q."/>
            <person name="Liu G."/>
            <person name="Zhang P."/>
            <person name="Song W."/>
            <person name="An N."/>
            <person name="Chalopin D."/>
            <person name="Volff J.N."/>
            <person name="Hong Y."/>
            <person name="Li Q."/>
            <person name="Sha Z."/>
            <person name="Zhou H."/>
            <person name="Xie M."/>
            <person name="Yu Q."/>
            <person name="Liu Y."/>
            <person name="Xiang H."/>
            <person name="Wang N."/>
            <person name="Wu K."/>
            <person name="Yang C."/>
            <person name="Zhou Q."/>
            <person name="Liao X."/>
            <person name="Yang L."/>
            <person name="Hu Q."/>
            <person name="Zhang J."/>
            <person name="Meng L."/>
            <person name="Jin L."/>
            <person name="Tian Y."/>
            <person name="Lian J."/>
            <person name="Yang J."/>
            <person name="Miao G."/>
            <person name="Liu S."/>
            <person name="Liang Z."/>
            <person name="Yan F."/>
            <person name="Li Y."/>
            <person name="Sun B."/>
            <person name="Zhang H."/>
            <person name="Zhang J."/>
            <person name="Zhu Y."/>
            <person name="Du M."/>
            <person name="Zhao Y."/>
            <person name="Schartl M."/>
            <person name="Tang Q."/>
            <person name="Wang J."/>
        </authorList>
    </citation>
    <scope>NUCLEOTIDE SEQUENCE</scope>
</reference>
<keyword evidence="3" id="KW-1185">Reference proteome</keyword>
<dbReference type="AlphaFoldDB" id="A0A3P8WQ56"/>
<dbReference type="NCBIfam" id="TIGR01571">
    <property type="entry name" value="A_thal_Cys_rich"/>
    <property type="match status" value="1"/>
</dbReference>
<dbReference type="Ensembl" id="ENSCSET00000027986.1">
    <property type="protein sequence ID" value="ENSCSEP00000027616.1"/>
    <property type="gene ID" value="ENSCSEG00000017630.1"/>
</dbReference>
<organism evidence="2 3">
    <name type="scientific">Cynoglossus semilaevis</name>
    <name type="common">Tongue sole</name>
    <dbReference type="NCBI Taxonomy" id="244447"/>
    <lineage>
        <taxon>Eukaryota</taxon>
        <taxon>Metazoa</taxon>
        <taxon>Chordata</taxon>
        <taxon>Craniata</taxon>
        <taxon>Vertebrata</taxon>
        <taxon>Euteleostomi</taxon>
        <taxon>Actinopterygii</taxon>
        <taxon>Neopterygii</taxon>
        <taxon>Teleostei</taxon>
        <taxon>Neoteleostei</taxon>
        <taxon>Acanthomorphata</taxon>
        <taxon>Carangaria</taxon>
        <taxon>Pleuronectiformes</taxon>
        <taxon>Pleuronectoidei</taxon>
        <taxon>Cynoglossidae</taxon>
        <taxon>Cynoglossinae</taxon>
        <taxon>Cynoglossus</taxon>
    </lineage>
</organism>
<dbReference type="Pfam" id="PF04749">
    <property type="entry name" value="PLAC8"/>
    <property type="match status" value="1"/>
</dbReference>